<dbReference type="InterPro" id="IPR013249">
    <property type="entry name" value="RNA_pol_sigma70_r4_t2"/>
</dbReference>
<comment type="similarity">
    <text evidence="1">Belongs to the sigma-70 factor family. ECF subfamily.</text>
</comment>
<dbReference type="InterPro" id="IPR036388">
    <property type="entry name" value="WH-like_DNA-bd_sf"/>
</dbReference>
<accession>A0A2G9ZQ21</accession>
<keyword evidence="4" id="KW-0238">DNA-binding</keyword>
<dbReference type="AlphaFoldDB" id="A0A2G9ZQ21"/>
<dbReference type="Pfam" id="PF04542">
    <property type="entry name" value="Sigma70_r2"/>
    <property type="match status" value="1"/>
</dbReference>
<proteinExistence type="inferred from homology"/>
<protein>
    <recommendedName>
        <fullName evidence="10">RNA polymerase subunit sigma-24</fullName>
    </recommendedName>
</protein>
<comment type="caution">
    <text evidence="8">The sequence shown here is derived from an EMBL/GenBank/DDBJ whole genome shotgun (WGS) entry which is preliminary data.</text>
</comment>
<reference evidence="8 9" key="1">
    <citation type="submission" date="2017-09" db="EMBL/GenBank/DDBJ databases">
        <title>Depth-based differentiation of microbial function through sediment-hosted aquifers and enrichment of novel symbionts in the deep terrestrial subsurface.</title>
        <authorList>
            <person name="Probst A.J."/>
            <person name="Ladd B."/>
            <person name="Jarett J.K."/>
            <person name="Geller-Mcgrath D.E."/>
            <person name="Sieber C.M."/>
            <person name="Emerson J.B."/>
            <person name="Anantharaman K."/>
            <person name="Thomas B.C."/>
            <person name="Malmstrom R."/>
            <person name="Stieglmeier M."/>
            <person name="Klingl A."/>
            <person name="Woyke T."/>
            <person name="Ryan C.M."/>
            <person name="Banfield J.F."/>
        </authorList>
    </citation>
    <scope>NUCLEOTIDE SEQUENCE [LARGE SCALE GENOMIC DNA]</scope>
    <source>
        <strain evidence="8">CG23_combo_of_CG06-09_8_20_14_all_41_10</strain>
    </source>
</reference>
<dbReference type="SUPFAM" id="SSF88946">
    <property type="entry name" value="Sigma2 domain of RNA polymerase sigma factors"/>
    <property type="match status" value="1"/>
</dbReference>
<evidence type="ECO:0000313" key="9">
    <source>
        <dbReference type="Proteomes" id="UP000231408"/>
    </source>
</evidence>
<evidence type="ECO:0000256" key="5">
    <source>
        <dbReference type="ARBA" id="ARBA00023163"/>
    </source>
</evidence>
<dbReference type="SUPFAM" id="SSF88659">
    <property type="entry name" value="Sigma3 and sigma4 domains of RNA polymerase sigma factors"/>
    <property type="match status" value="1"/>
</dbReference>
<dbReference type="GO" id="GO:0003677">
    <property type="term" value="F:DNA binding"/>
    <property type="evidence" value="ECO:0007669"/>
    <property type="project" value="UniProtKB-KW"/>
</dbReference>
<dbReference type="NCBIfam" id="TIGR02937">
    <property type="entry name" value="sigma70-ECF"/>
    <property type="match status" value="1"/>
</dbReference>
<evidence type="ECO:0000259" key="7">
    <source>
        <dbReference type="Pfam" id="PF08281"/>
    </source>
</evidence>
<dbReference type="PANTHER" id="PTHR43133:SF8">
    <property type="entry name" value="RNA POLYMERASE SIGMA FACTOR HI_1459-RELATED"/>
    <property type="match status" value="1"/>
</dbReference>
<evidence type="ECO:0000256" key="3">
    <source>
        <dbReference type="ARBA" id="ARBA00023082"/>
    </source>
</evidence>
<dbReference type="Pfam" id="PF08281">
    <property type="entry name" value="Sigma70_r4_2"/>
    <property type="match status" value="1"/>
</dbReference>
<dbReference type="GO" id="GO:0016987">
    <property type="term" value="F:sigma factor activity"/>
    <property type="evidence" value="ECO:0007669"/>
    <property type="project" value="UniProtKB-KW"/>
</dbReference>
<dbReference type="EMBL" id="PCSE01000049">
    <property type="protein sequence ID" value="PIP34680.1"/>
    <property type="molecule type" value="Genomic_DNA"/>
</dbReference>
<dbReference type="Gene3D" id="1.10.1740.10">
    <property type="match status" value="1"/>
</dbReference>
<evidence type="ECO:0008006" key="10">
    <source>
        <dbReference type="Google" id="ProtNLM"/>
    </source>
</evidence>
<feature type="domain" description="RNA polymerase sigma-70 region 2" evidence="6">
    <location>
        <begin position="31"/>
        <end position="98"/>
    </location>
</feature>
<keyword evidence="3" id="KW-0731">Sigma factor</keyword>
<dbReference type="InterPro" id="IPR014284">
    <property type="entry name" value="RNA_pol_sigma-70_dom"/>
</dbReference>
<dbReference type="InterPro" id="IPR007627">
    <property type="entry name" value="RNA_pol_sigma70_r2"/>
</dbReference>
<feature type="domain" description="RNA polymerase sigma factor 70 region 4 type 2" evidence="7">
    <location>
        <begin position="130"/>
        <end position="182"/>
    </location>
</feature>
<dbReference type="InterPro" id="IPR013325">
    <property type="entry name" value="RNA_pol_sigma_r2"/>
</dbReference>
<evidence type="ECO:0000256" key="2">
    <source>
        <dbReference type="ARBA" id="ARBA00023015"/>
    </source>
</evidence>
<organism evidence="8 9">
    <name type="scientific">Candidatus Falkowbacteria bacterium CG23_combo_of_CG06-09_8_20_14_all_41_10</name>
    <dbReference type="NCBI Taxonomy" id="1974571"/>
    <lineage>
        <taxon>Bacteria</taxon>
        <taxon>Candidatus Falkowiibacteriota</taxon>
    </lineage>
</organism>
<name>A0A2G9ZQ21_9BACT</name>
<dbReference type="Gene3D" id="1.10.10.10">
    <property type="entry name" value="Winged helix-like DNA-binding domain superfamily/Winged helix DNA-binding domain"/>
    <property type="match status" value="1"/>
</dbReference>
<evidence type="ECO:0000313" key="8">
    <source>
        <dbReference type="EMBL" id="PIP34680.1"/>
    </source>
</evidence>
<keyword evidence="2" id="KW-0805">Transcription regulation</keyword>
<evidence type="ECO:0000256" key="1">
    <source>
        <dbReference type="ARBA" id="ARBA00010641"/>
    </source>
</evidence>
<dbReference type="InterPro" id="IPR013324">
    <property type="entry name" value="RNA_pol_sigma_r3/r4-like"/>
</dbReference>
<evidence type="ECO:0000256" key="4">
    <source>
        <dbReference type="ARBA" id="ARBA00023125"/>
    </source>
</evidence>
<gene>
    <name evidence="8" type="ORF">COX21_01610</name>
</gene>
<keyword evidence="5" id="KW-0804">Transcription</keyword>
<sequence>MTSRNPVQKFKERNLFSRLKKKDKDAFIEAYDLYVNDIHRFVYFKIGHKEEANDLTSIIFLKTWEYIKNNSLTDSRTLRALLYKVARTSIIDYYRQNQTISSIDDENHPIDVIDDSQSVIEQISLNSDLEIIRKKLPELKIEYREVIIMRFINDLELEEIAEVTGKSKGNVRVLLFRALKALRELIETK</sequence>
<dbReference type="CDD" id="cd06171">
    <property type="entry name" value="Sigma70_r4"/>
    <property type="match status" value="1"/>
</dbReference>
<dbReference type="PANTHER" id="PTHR43133">
    <property type="entry name" value="RNA POLYMERASE ECF-TYPE SIGMA FACTO"/>
    <property type="match status" value="1"/>
</dbReference>
<dbReference type="Proteomes" id="UP000231408">
    <property type="component" value="Unassembled WGS sequence"/>
</dbReference>
<evidence type="ECO:0000259" key="6">
    <source>
        <dbReference type="Pfam" id="PF04542"/>
    </source>
</evidence>
<dbReference type="GO" id="GO:0006352">
    <property type="term" value="P:DNA-templated transcription initiation"/>
    <property type="evidence" value="ECO:0007669"/>
    <property type="project" value="InterPro"/>
</dbReference>
<dbReference type="InterPro" id="IPR039425">
    <property type="entry name" value="RNA_pol_sigma-70-like"/>
</dbReference>